<dbReference type="OrthoDB" id="5989317at2759"/>
<dbReference type="InterPro" id="IPR036259">
    <property type="entry name" value="MFS_trans_sf"/>
</dbReference>
<dbReference type="Gene3D" id="1.20.1250.20">
    <property type="entry name" value="MFS general substrate transporter like domains"/>
    <property type="match status" value="1"/>
</dbReference>
<feature type="compositionally biased region" description="Basic and acidic residues" evidence="8">
    <location>
        <begin position="133"/>
        <end position="177"/>
    </location>
</feature>
<keyword evidence="7 9" id="KW-0472">Membrane</keyword>
<keyword evidence="4" id="KW-0997">Cell inner membrane</keyword>
<evidence type="ECO:0000259" key="10">
    <source>
        <dbReference type="Pfam" id="PF12832"/>
    </source>
</evidence>
<feature type="transmembrane region" description="Helical" evidence="9">
    <location>
        <begin position="202"/>
        <end position="222"/>
    </location>
</feature>
<feature type="region of interest" description="Disordered" evidence="8">
    <location>
        <begin position="257"/>
        <end position="278"/>
    </location>
</feature>
<comment type="caution">
    <text evidence="11">The sequence shown here is derived from an EMBL/GenBank/DDBJ whole genome shotgun (WGS) entry which is preliminary data.</text>
</comment>
<evidence type="ECO:0000313" key="11">
    <source>
        <dbReference type="EMBL" id="ETO20167.1"/>
    </source>
</evidence>
<evidence type="ECO:0000256" key="3">
    <source>
        <dbReference type="ARBA" id="ARBA00022475"/>
    </source>
</evidence>
<dbReference type="PANTHER" id="PTHR23522:SF10">
    <property type="entry name" value="3-PHENYLPROPIONIC ACID TRANSPORTER-RELATED"/>
    <property type="match status" value="1"/>
</dbReference>
<dbReference type="SUPFAM" id="SSF103473">
    <property type="entry name" value="MFS general substrate transporter"/>
    <property type="match status" value="1"/>
</dbReference>
<dbReference type="PANTHER" id="PTHR23522">
    <property type="entry name" value="BLL5896 PROTEIN"/>
    <property type="match status" value="1"/>
</dbReference>
<dbReference type="EMBL" id="ASPP01012863">
    <property type="protein sequence ID" value="ETO20167.1"/>
    <property type="molecule type" value="Genomic_DNA"/>
</dbReference>
<evidence type="ECO:0000256" key="1">
    <source>
        <dbReference type="ARBA" id="ARBA00004429"/>
    </source>
</evidence>
<dbReference type="GO" id="GO:0005886">
    <property type="term" value="C:plasma membrane"/>
    <property type="evidence" value="ECO:0007669"/>
    <property type="project" value="UniProtKB-SubCell"/>
</dbReference>
<evidence type="ECO:0000256" key="8">
    <source>
        <dbReference type="SAM" id="MobiDB-lite"/>
    </source>
</evidence>
<keyword evidence="2" id="KW-0813">Transport</keyword>
<sequence>MAELRIVVLRAIYFWNACALGVLIRFLVVFLKEIDYTPGQIGILVALRPGVGFFGAVFWGFVGDYTNRRLTVLLLGSLISSLCYTLLLAEVIQRNFWYVFAVIAVACFFGASLSLLDAICLTFLADPSSKQQNSEKDKNESTYEHVSIHQEKSNHDFADKAKTCNDKSEREQSYDQEGRDDDEELKTSNGKNESSRYGETRMWAAIGWGLGAVMCGFLVKLYDKDLIILFYDVCVVLQWVILLCLLPIFIRRNKRNNRPRHEEDGSSDGNKPIPPKKKPSKFLFLFSRKLREDLTSTLISTQPDASGHSKPNVHTNNDTVVPHVQQQRQSSFVPQTTSTATDVQKNSTRKSLSHDITYSKTVELSPMNTYVNPNTSLSRDDTFFSSLSEFDSGAASNDFDMSRKHLLKGTFFFFFSPVLLPPSLPFNIYKIQLVIVVDGFFIFIF</sequence>
<evidence type="ECO:0000256" key="4">
    <source>
        <dbReference type="ARBA" id="ARBA00022519"/>
    </source>
</evidence>
<evidence type="ECO:0000256" key="6">
    <source>
        <dbReference type="ARBA" id="ARBA00022989"/>
    </source>
</evidence>
<feature type="domain" description="Major facilitator superfamily associated" evidence="10">
    <location>
        <begin position="8"/>
        <end position="126"/>
    </location>
</feature>
<evidence type="ECO:0000256" key="7">
    <source>
        <dbReference type="ARBA" id="ARBA00023136"/>
    </source>
</evidence>
<dbReference type="InterPro" id="IPR024989">
    <property type="entry name" value="MFS_assoc_dom"/>
</dbReference>
<feature type="region of interest" description="Disordered" evidence="8">
    <location>
        <begin position="329"/>
        <end position="348"/>
    </location>
</feature>
<keyword evidence="3" id="KW-1003">Cell membrane</keyword>
<evidence type="ECO:0000256" key="9">
    <source>
        <dbReference type="SAM" id="Phobius"/>
    </source>
</evidence>
<gene>
    <name evidence="11" type="ORF">RFI_17053</name>
</gene>
<feature type="region of interest" description="Disordered" evidence="8">
    <location>
        <begin position="129"/>
        <end position="195"/>
    </location>
</feature>
<reference evidence="11 12" key="1">
    <citation type="journal article" date="2013" name="Curr. Biol.">
        <title>The Genome of the Foraminiferan Reticulomyxa filosa.</title>
        <authorList>
            <person name="Glockner G."/>
            <person name="Hulsmann N."/>
            <person name="Schleicher M."/>
            <person name="Noegel A.A."/>
            <person name="Eichinger L."/>
            <person name="Gallinger C."/>
            <person name="Pawlowski J."/>
            <person name="Sierra R."/>
            <person name="Euteneuer U."/>
            <person name="Pillet L."/>
            <person name="Moustafa A."/>
            <person name="Platzer M."/>
            <person name="Groth M."/>
            <person name="Szafranski K."/>
            <person name="Schliwa M."/>
        </authorList>
    </citation>
    <scope>NUCLEOTIDE SEQUENCE [LARGE SCALE GENOMIC DNA]</scope>
</reference>
<feature type="transmembrane region" description="Helical" evidence="9">
    <location>
        <begin position="95"/>
        <end position="124"/>
    </location>
</feature>
<accession>X6N4C4</accession>
<feature type="transmembrane region" description="Helical" evidence="9">
    <location>
        <begin position="70"/>
        <end position="89"/>
    </location>
</feature>
<protein>
    <submittedName>
        <fullName evidence="11">Major facilitator transporter</fullName>
    </submittedName>
</protein>
<keyword evidence="12" id="KW-1185">Reference proteome</keyword>
<proteinExistence type="predicted"/>
<keyword evidence="5 9" id="KW-0812">Transmembrane</keyword>
<feature type="transmembrane region" description="Helical" evidence="9">
    <location>
        <begin position="228"/>
        <end position="250"/>
    </location>
</feature>
<comment type="subcellular location">
    <subcellularLocation>
        <location evidence="1">Cell inner membrane</location>
        <topology evidence="1">Multi-pass membrane protein</topology>
    </subcellularLocation>
</comment>
<dbReference type="AlphaFoldDB" id="X6N4C4"/>
<evidence type="ECO:0000256" key="5">
    <source>
        <dbReference type="ARBA" id="ARBA00022692"/>
    </source>
</evidence>
<feature type="transmembrane region" description="Helical" evidence="9">
    <location>
        <begin position="43"/>
        <end position="63"/>
    </location>
</feature>
<keyword evidence="6 9" id="KW-1133">Transmembrane helix</keyword>
<dbReference type="Pfam" id="PF12832">
    <property type="entry name" value="MFS_1_like"/>
    <property type="match status" value="2"/>
</dbReference>
<name>X6N4C4_RETFI</name>
<feature type="transmembrane region" description="Helical" evidence="9">
    <location>
        <begin position="12"/>
        <end position="31"/>
    </location>
</feature>
<feature type="domain" description="Major facilitator superfamily associated" evidence="10">
    <location>
        <begin position="191"/>
        <end position="254"/>
    </location>
</feature>
<evidence type="ECO:0000313" key="12">
    <source>
        <dbReference type="Proteomes" id="UP000023152"/>
    </source>
</evidence>
<organism evidence="11 12">
    <name type="scientific">Reticulomyxa filosa</name>
    <dbReference type="NCBI Taxonomy" id="46433"/>
    <lineage>
        <taxon>Eukaryota</taxon>
        <taxon>Sar</taxon>
        <taxon>Rhizaria</taxon>
        <taxon>Retaria</taxon>
        <taxon>Foraminifera</taxon>
        <taxon>Monothalamids</taxon>
        <taxon>Reticulomyxidae</taxon>
        <taxon>Reticulomyxa</taxon>
    </lineage>
</organism>
<dbReference type="Proteomes" id="UP000023152">
    <property type="component" value="Unassembled WGS sequence"/>
</dbReference>
<evidence type="ECO:0000256" key="2">
    <source>
        <dbReference type="ARBA" id="ARBA00022448"/>
    </source>
</evidence>